<evidence type="ECO:0000256" key="1">
    <source>
        <dbReference type="SAM" id="Phobius"/>
    </source>
</evidence>
<organism evidence="2 3">
    <name type="scientific">Escherichia coli M605</name>
    <dbReference type="NCBI Taxonomy" id="656417"/>
    <lineage>
        <taxon>Bacteria</taxon>
        <taxon>Pseudomonadati</taxon>
        <taxon>Pseudomonadota</taxon>
        <taxon>Gammaproteobacteria</taxon>
        <taxon>Enterobacterales</taxon>
        <taxon>Enterobacteriaceae</taxon>
        <taxon>Escherichia</taxon>
    </lineage>
</organism>
<reference evidence="2 3" key="1">
    <citation type="submission" date="2010-01" db="EMBL/GenBank/DDBJ databases">
        <title>The Genome Sequence of Escherichia coli M605.</title>
        <authorList>
            <consortium name="The Broad Institute Genome Sequencing Platform"/>
            <consortium name="The Broad Institute Genome Sequencing Center for Infectious Disease"/>
            <person name="Feldgarden M."/>
            <person name="Gordon D.M."/>
            <person name="Johnson J.R."/>
            <person name="Johnston B.D."/>
            <person name="Young S."/>
            <person name="Zeng Q."/>
            <person name="Koehrsen M."/>
            <person name="Alvarado L."/>
            <person name="Berlin A.M."/>
            <person name="Borenstein D."/>
            <person name="Chapman S.B."/>
            <person name="Chen Z."/>
            <person name="Engels R."/>
            <person name="Freedman E."/>
            <person name="Gellesch M."/>
            <person name="Goldberg J."/>
            <person name="Griggs A."/>
            <person name="Gujja S."/>
            <person name="Heilman E.R."/>
            <person name="Heiman D.I."/>
            <person name="Hepburn T.A."/>
            <person name="Howarth C."/>
            <person name="Jen D."/>
            <person name="Larson L."/>
            <person name="Lewis B."/>
            <person name="Mehta T."/>
            <person name="Park D."/>
            <person name="Pearson M."/>
            <person name="Richards J."/>
            <person name="Roberts A."/>
            <person name="Saif S."/>
            <person name="Shea T.D."/>
            <person name="Shenoy N."/>
            <person name="Sisk P."/>
            <person name="Stolte C."/>
            <person name="Sykes S.N."/>
            <person name="Walk T."/>
            <person name="White J."/>
            <person name="Yandava C."/>
            <person name="Haas B."/>
            <person name="Henn M.R."/>
            <person name="Nusbaum C."/>
            <person name="Birren B."/>
        </authorList>
    </citation>
    <scope>NUCLEOTIDE SEQUENCE [LARGE SCALE GENOMIC DNA]</scope>
    <source>
        <strain evidence="2 3">M605</strain>
    </source>
</reference>
<keyword evidence="1" id="KW-0812">Transmembrane</keyword>
<dbReference type="AlphaFoldDB" id="F4STW2"/>
<dbReference type="Proteomes" id="UP000004710">
    <property type="component" value="Unassembled WGS sequence"/>
</dbReference>
<feature type="transmembrane region" description="Helical" evidence="1">
    <location>
        <begin position="26"/>
        <end position="51"/>
    </location>
</feature>
<gene>
    <name evidence="2" type="ORF">ECIG_05493</name>
</gene>
<keyword evidence="1" id="KW-1133">Transmembrane helix</keyword>
<dbReference type="EMBL" id="GL883895">
    <property type="protein sequence ID" value="EGI17914.1"/>
    <property type="molecule type" value="Genomic_DNA"/>
</dbReference>
<evidence type="ECO:0000313" key="2">
    <source>
        <dbReference type="EMBL" id="EGI17914.1"/>
    </source>
</evidence>
<protein>
    <submittedName>
        <fullName evidence="2">Uncharacterized protein</fullName>
    </submittedName>
</protein>
<sequence>MHKSDAEYIDLIPDEHERIFRKQKPLYMAPGNGSLITGILFMVTAFLVLFFN</sequence>
<name>F4STW2_ECOLX</name>
<evidence type="ECO:0000313" key="3">
    <source>
        <dbReference type="Proteomes" id="UP000004710"/>
    </source>
</evidence>
<accession>F4STW2</accession>
<dbReference type="HOGENOM" id="CLU_3183648_0_0_6"/>
<proteinExistence type="predicted"/>
<keyword evidence="1" id="KW-0472">Membrane</keyword>